<keyword evidence="1" id="KW-1133">Transmembrane helix</keyword>
<dbReference type="InterPro" id="IPR011990">
    <property type="entry name" value="TPR-like_helical_dom_sf"/>
</dbReference>
<evidence type="ECO:0000313" key="2">
    <source>
        <dbReference type="EMBL" id="MDJ1178798.1"/>
    </source>
</evidence>
<feature type="transmembrane region" description="Helical" evidence="1">
    <location>
        <begin position="6"/>
        <end position="27"/>
    </location>
</feature>
<proteinExistence type="predicted"/>
<protein>
    <recommendedName>
        <fullName evidence="4">Tetratricopeptide repeat protein</fullName>
    </recommendedName>
</protein>
<sequence>MKTTLFWASAIGFTLSAHLGWLTYWVLFSRTSARAVENCIEIGTIETIQGEAFKVNQDRKEPLNADSIICAENRLESTPTSSLILRCLADNQTRQLLPGIALNSTELCPVVLRCEDTADPHCGRGGSQIIAQSIPEIITPRNTRLLNPKPTLAWKSVPNASTYTITIEEDIEGEIWKTETQETQLIYDGDIALTPGLSYTLTVKADSGSEVAEERFNILSEEEVSIVEVAIDDSENFNTLLPQLAVYKQYLLRAEAIQLLEKTVNRDAQSSTLYRELGDLYWDVGRIDVAEEAYVQSINIAFEQNDLHAQALGKVRLGELYQIDDKENEAKQQFQNAKELYEEAGALDLSRKVETLLN</sequence>
<name>A0ABT7BHY3_9CYAN</name>
<keyword evidence="1" id="KW-0812">Transmembrane</keyword>
<evidence type="ECO:0000313" key="3">
    <source>
        <dbReference type="Proteomes" id="UP001231370"/>
    </source>
</evidence>
<dbReference type="RefSeq" id="WP_283762110.1">
    <property type="nucleotide sequence ID" value="NZ_JAQPOK010000067.1"/>
</dbReference>
<evidence type="ECO:0008006" key="4">
    <source>
        <dbReference type="Google" id="ProtNLM"/>
    </source>
</evidence>
<dbReference type="EMBL" id="JAQPOK010000067">
    <property type="protein sequence ID" value="MDJ1178798.1"/>
    <property type="molecule type" value="Genomic_DNA"/>
</dbReference>
<comment type="caution">
    <text evidence="2">The sequence shown here is derived from an EMBL/GenBank/DDBJ whole genome shotgun (WGS) entry which is preliminary data.</text>
</comment>
<gene>
    <name evidence="2" type="ORF">PJF56_07980</name>
</gene>
<dbReference type="Proteomes" id="UP001231370">
    <property type="component" value="Unassembled WGS sequence"/>
</dbReference>
<keyword evidence="3" id="KW-1185">Reference proteome</keyword>
<organism evidence="2 3">
    <name type="scientific">Roseofilum halophilum BLCC-M91</name>
    <dbReference type="NCBI Taxonomy" id="3022259"/>
    <lineage>
        <taxon>Bacteria</taxon>
        <taxon>Bacillati</taxon>
        <taxon>Cyanobacteriota</taxon>
        <taxon>Cyanophyceae</taxon>
        <taxon>Desertifilales</taxon>
        <taxon>Desertifilaceae</taxon>
        <taxon>Roseofilum</taxon>
        <taxon>Roseofilum halophilum</taxon>
    </lineage>
</organism>
<keyword evidence="1" id="KW-0472">Membrane</keyword>
<dbReference type="Gene3D" id="1.25.40.10">
    <property type="entry name" value="Tetratricopeptide repeat domain"/>
    <property type="match status" value="1"/>
</dbReference>
<accession>A0ABT7BHY3</accession>
<evidence type="ECO:0000256" key="1">
    <source>
        <dbReference type="SAM" id="Phobius"/>
    </source>
</evidence>
<reference evidence="2 3" key="1">
    <citation type="submission" date="2023-01" db="EMBL/GenBank/DDBJ databases">
        <title>Novel diversity within Roseofilum (Cyanobacteria; Desertifilaceae) from marine benthic mats with descriptions of four novel species.</title>
        <authorList>
            <person name="Wang Y."/>
            <person name="Berthold D.E."/>
            <person name="Hu J."/>
            <person name="Lefler F.W."/>
            <person name="Laughinghouse H.D. IV."/>
        </authorList>
    </citation>
    <scope>NUCLEOTIDE SEQUENCE [LARGE SCALE GENOMIC DNA]</scope>
    <source>
        <strain evidence="2 3">BLCC-M91</strain>
    </source>
</reference>
<dbReference type="SUPFAM" id="SSF48452">
    <property type="entry name" value="TPR-like"/>
    <property type="match status" value="1"/>
</dbReference>